<comment type="caution">
    <text evidence="3">The sequence shown here is derived from an EMBL/GenBank/DDBJ whole genome shotgun (WGS) entry which is preliminary data.</text>
</comment>
<accession>A0A096B4E0</accession>
<dbReference type="RefSeq" id="WP_018025973.1">
    <property type="nucleotide sequence ID" value="NZ_JRNI01000057.1"/>
</dbReference>
<feature type="compositionally biased region" description="Basic residues" evidence="1">
    <location>
        <begin position="32"/>
        <end position="55"/>
    </location>
</feature>
<name>A0A096B4E0_9BURK</name>
<keyword evidence="2" id="KW-0732">Signal</keyword>
<evidence type="ECO:0000313" key="3">
    <source>
        <dbReference type="EMBL" id="KGF28159.1"/>
    </source>
</evidence>
<gene>
    <name evidence="3" type="ORF">HMPREF2130_09565</name>
</gene>
<feature type="signal peptide" evidence="2">
    <location>
        <begin position="1"/>
        <end position="21"/>
    </location>
</feature>
<evidence type="ECO:0000313" key="4">
    <source>
        <dbReference type="Proteomes" id="UP000029629"/>
    </source>
</evidence>
<feature type="region of interest" description="Disordered" evidence="1">
    <location>
        <begin position="25"/>
        <end position="75"/>
    </location>
</feature>
<dbReference type="GeneID" id="93428238"/>
<keyword evidence="4" id="KW-1185">Reference proteome</keyword>
<feature type="chain" id="PRO_5001916915" description="Lipoprotein" evidence="2">
    <location>
        <begin position="22"/>
        <end position="75"/>
    </location>
</feature>
<evidence type="ECO:0000256" key="2">
    <source>
        <dbReference type="SAM" id="SignalP"/>
    </source>
</evidence>
<evidence type="ECO:0008006" key="5">
    <source>
        <dbReference type="Google" id="ProtNLM"/>
    </source>
</evidence>
<reference evidence="3 4" key="1">
    <citation type="submission" date="2014-07" db="EMBL/GenBank/DDBJ databases">
        <authorList>
            <person name="McCorrison J."/>
            <person name="Sanka R."/>
            <person name="Torralba M."/>
            <person name="Gillis M."/>
            <person name="Haft D.H."/>
            <person name="Methe B."/>
            <person name="Sutton G."/>
            <person name="Nelson K.E."/>
        </authorList>
    </citation>
    <scope>NUCLEOTIDE SEQUENCE [LARGE SCALE GENOMIC DNA]</scope>
    <source>
        <strain evidence="3 4">DNF00040</strain>
    </source>
</reference>
<feature type="compositionally biased region" description="Basic residues" evidence="1">
    <location>
        <begin position="63"/>
        <end position="75"/>
    </location>
</feature>
<protein>
    <recommendedName>
        <fullName evidence="5">Lipoprotein</fullName>
    </recommendedName>
</protein>
<sequence>MRAIILVASLSVLLLSACVHNKGYGHWERHNHPVHSKKYDKKHHKEREKARKKALKQIEKNNKKYNKARRKHRDW</sequence>
<organism evidence="3 4">
    <name type="scientific">Oligella urethralis DNF00040</name>
    <dbReference type="NCBI Taxonomy" id="1401065"/>
    <lineage>
        <taxon>Bacteria</taxon>
        <taxon>Pseudomonadati</taxon>
        <taxon>Pseudomonadota</taxon>
        <taxon>Betaproteobacteria</taxon>
        <taxon>Burkholderiales</taxon>
        <taxon>Alcaligenaceae</taxon>
        <taxon>Oligella</taxon>
    </lineage>
</organism>
<evidence type="ECO:0000256" key="1">
    <source>
        <dbReference type="SAM" id="MobiDB-lite"/>
    </source>
</evidence>
<dbReference type="Proteomes" id="UP000029629">
    <property type="component" value="Unassembled WGS sequence"/>
</dbReference>
<dbReference type="PROSITE" id="PS51257">
    <property type="entry name" value="PROKAR_LIPOPROTEIN"/>
    <property type="match status" value="1"/>
</dbReference>
<dbReference type="EMBL" id="JRNI01000057">
    <property type="protein sequence ID" value="KGF28159.1"/>
    <property type="molecule type" value="Genomic_DNA"/>
</dbReference>
<proteinExistence type="predicted"/>
<dbReference type="AlphaFoldDB" id="A0A096B4E0"/>